<dbReference type="EMBL" id="BK015264">
    <property type="protein sequence ID" value="DAD98573.1"/>
    <property type="molecule type" value="Genomic_DNA"/>
</dbReference>
<evidence type="ECO:0000313" key="1">
    <source>
        <dbReference type="EMBL" id="DAD98573.1"/>
    </source>
</evidence>
<accession>A0A8S5NUW9</accession>
<protein>
    <submittedName>
        <fullName evidence="1">Uncharacterized protein</fullName>
    </submittedName>
</protein>
<proteinExistence type="predicted"/>
<name>A0A8S5NUW9_9CAUD</name>
<sequence length="47" mass="5552">MTQNDNICHIKLNNITSCRAIRHLPKSGTLPYNFFIIQQQTINIFYK</sequence>
<organism evidence="1">
    <name type="scientific">Siphoviridae sp. ctTnV63</name>
    <dbReference type="NCBI Taxonomy" id="2825523"/>
    <lineage>
        <taxon>Viruses</taxon>
        <taxon>Duplodnaviria</taxon>
        <taxon>Heunggongvirae</taxon>
        <taxon>Uroviricota</taxon>
        <taxon>Caudoviricetes</taxon>
    </lineage>
</organism>
<reference evidence="1" key="1">
    <citation type="journal article" date="2021" name="Proc. Natl. Acad. Sci. U.S.A.">
        <title>A Catalog of Tens of Thousands of Viruses from Human Metagenomes Reveals Hidden Associations with Chronic Diseases.</title>
        <authorList>
            <person name="Tisza M.J."/>
            <person name="Buck C.B."/>
        </authorList>
    </citation>
    <scope>NUCLEOTIDE SEQUENCE</scope>
    <source>
        <strain evidence="1">CtTnV63</strain>
    </source>
</reference>